<keyword evidence="2" id="KW-0732">Signal</keyword>
<dbReference type="InterPro" id="IPR039424">
    <property type="entry name" value="SBP_5"/>
</dbReference>
<dbReference type="PIRSF" id="PIRSF002741">
    <property type="entry name" value="MppA"/>
    <property type="match status" value="1"/>
</dbReference>
<dbReference type="AlphaFoldDB" id="A0A1T2XMQ1"/>
<feature type="region of interest" description="Disordered" evidence="1">
    <location>
        <begin position="27"/>
        <end position="76"/>
    </location>
</feature>
<organism evidence="4 5">
    <name type="scientific">Paenibacillus selenitireducens</name>
    <dbReference type="NCBI Taxonomy" id="1324314"/>
    <lineage>
        <taxon>Bacteria</taxon>
        <taxon>Bacillati</taxon>
        <taxon>Bacillota</taxon>
        <taxon>Bacilli</taxon>
        <taxon>Bacillales</taxon>
        <taxon>Paenibacillaceae</taxon>
        <taxon>Paenibacillus</taxon>
    </lineage>
</organism>
<evidence type="ECO:0000259" key="3">
    <source>
        <dbReference type="Pfam" id="PF00496"/>
    </source>
</evidence>
<evidence type="ECO:0000313" key="5">
    <source>
        <dbReference type="Proteomes" id="UP000190188"/>
    </source>
</evidence>
<dbReference type="Gene3D" id="3.40.190.10">
    <property type="entry name" value="Periplasmic binding protein-like II"/>
    <property type="match status" value="1"/>
</dbReference>
<dbReference type="Proteomes" id="UP000190188">
    <property type="component" value="Unassembled WGS sequence"/>
</dbReference>
<gene>
    <name evidence="4" type="ORF">BVG16_02105</name>
</gene>
<feature type="signal peptide" evidence="2">
    <location>
        <begin position="1"/>
        <end position="20"/>
    </location>
</feature>
<feature type="domain" description="Solute-binding protein family 5" evidence="3">
    <location>
        <begin position="131"/>
        <end position="511"/>
    </location>
</feature>
<dbReference type="PROSITE" id="PS51257">
    <property type="entry name" value="PROKAR_LIPOPROTEIN"/>
    <property type="match status" value="1"/>
</dbReference>
<dbReference type="GO" id="GO:1904680">
    <property type="term" value="F:peptide transmembrane transporter activity"/>
    <property type="evidence" value="ECO:0007669"/>
    <property type="project" value="TreeGrafter"/>
</dbReference>
<dbReference type="GO" id="GO:0015833">
    <property type="term" value="P:peptide transport"/>
    <property type="evidence" value="ECO:0007669"/>
    <property type="project" value="TreeGrafter"/>
</dbReference>
<dbReference type="STRING" id="1324314.BVG16_02105"/>
<sequence length="592" mass="65578">MSKKLSGMMVILLFMMTILAACSGGDKAAEPVKENPPATTTDTNKDKPADPAPAPTPAPADDTKNDGLFPASDKSLNPALAKNRKDTLIIGMTAPKGTFSPLFWSTAYDKYVVETVFDSFLAVQGDGTYAESLAEKIDVSEDGLKYTYHLKPGVKYSDGTPVTVKDYLFALKVLHDPQYDGESDILADKIKGGQEYHDGKAKDISGVKIIDDNTVEVTVTEVNAQTKVDLGTIELLPESYYGKNFKFGNLDSVKALSDKPIGSGKYIVKKFTPGQEVVMEANPNYFNGAPKIKNLIYKTTADETRLAMLQTGEVDVDMVSVNEDSVEELKGMGFLDVNIFPTNGYGYIAFNHKDKKFQDVKVRQALTIGLNRKDIVAGVYGKFADVINIPESKQAWAYTNEGIEPYEFDIEKAKQLLDEAGWKVGADGIREKDGTKFKINFSATADNPVVESLLPIMTKNYKELGIDISAETLDFNAISEKRKTGKFESFFAAWGLTPDPDSTVYITKGAQNNLAYSNKKVDELMLKGKKTLDIEGRKEAYKQVYQELNKDLPVIFLYQRRDMWAINSRITGFDITPYKNFTYSLTQVQITE</sequence>
<comment type="caution">
    <text evidence="4">The sequence shown here is derived from an EMBL/GenBank/DDBJ whole genome shotgun (WGS) entry which is preliminary data.</text>
</comment>
<protein>
    <submittedName>
        <fullName evidence="4">ABC transporter substrate-binding protein</fullName>
    </submittedName>
</protein>
<reference evidence="4 5" key="1">
    <citation type="submission" date="2017-01" db="EMBL/GenBank/DDBJ databases">
        <title>Genome analysis of Paenibacillus selenitrireducens ES3-24.</title>
        <authorList>
            <person name="Xu D."/>
            <person name="Yao R."/>
            <person name="Zheng S."/>
        </authorList>
    </citation>
    <scope>NUCLEOTIDE SEQUENCE [LARGE SCALE GENOMIC DNA]</scope>
    <source>
        <strain evidence="4 5">ES3-24</strain>
    </source>
</reference>
<dbReference type="PANTHER" id="PTHR30290">
    <property type="entry name" value="PERIPLASMIC BINDING COMPONENT OF ABC TRANSPORTER"/>
    <property type="match status" value="1"/>
</dbReference>
<dbReference type="InterPro" id="IPR000914">
    <property type="entry name" value="SBP_5_dom"/>
</dbReference>
<dbReference type="EMBL" id="MSZX01000001">
    <property type="protein sequence ID" value="OPA81149.1"/>
    <property type="molecule type" value="Genomic_DNA"/>
</dbReference>
<accession>A0A1T2XMQ1</accession>
<dbReference type="SUPFAM" id="SSF53850">
    <property type="entry name" value="Periplasmic binding protein-like II"/>
    <property type="match status" value="1"/>
</dbReference>
<evidence type="ECO:0000256" key="1">
    <source>
        <dbReference type="SAM" id="MobiDB-lite"/>
    </source>
</evidence>
<feature type="chain" id="PRO_5039345671" evidence="2">
    <location>
        <begin position="21"/>
        <end position="592"/>
    </location>
</feature>
<dbReference type="PANTHER" id="PTHR30290:SF81">
    <property type="entry name" value="OLIGOPEPTIDE-BINDING PROTEIN OPPA"/>
    <property type="match status" value="1"/>
</dbReference>
<dbReference type="Gene3D" id="3.90.76.10">
    <property type="entry name" value="Dipeptide-binding Protein, Domain 1"/>
    <property type="match status" value="1"/>
</dbReference>
<evidence type="ECO:0000313" key="4">
    <source>
        <dbReference type="EMBL" id="OPA81149.1"/>
    </source>
</evidence>
<dbReference type="Gene3D" id="3.10.105.10">
    <property type="entry name" value="Dipeptide-binding Protein, Domain 3"/>
    <property type="match status" value="1"/>
</dbReference>
<dbReference type="GO" id="GO:0043190">
    <property type="term" value="C:ATP-binding cassette (ABC) transporter complex"/>
    <property type="evidence" value="ECO:0007669"/>
    <property type="project" value="InterPro"/>
</dbReference>
<proteinExistence type="predicted"/>
<dbReference type="RefSeq" id="WP_408635277.1">
    <property type="nucleotide sequence ID" value="NZ_MSZX01000001.1"/>
</dbReference>
<dbReference type="InterPro" id="IPR030678">
    <property type="entry name" value="Peptide/Ni-bd"/>
</dbReference>
<dbReference type="GO" id="GO:0042597">
    <property type="term" value="C:periplasmic space"/>
    <property type="evidence" value="ECO:0007669"/>
    <property type="project" value="UniProtKB-ARBA"/>
</dbReference>
<keyword evidence="5" id="KW-1185">Reference proteome</keyword>
<evidence type="ECO:0000256" key="2">
    <source>
        <dbReference type="SAM" id="SignalP"/>
    </source>
</evidence>
<name>A0A1T2XMQ1_9BACL</name>
<dbReference type="Pfam" id="PF00496">
    <property type="entry name" value="SBP_bac_5"/>
    <property type="match status" value="1"/>
</dbReference>